<dbReference type="eggNOG" id="ENOG502Z8IE">
    <property type="taxonomic scope" value="Bacteria"/>
</dbReference>
<keyword evidence="4" id="KW-0560">Oxidoreductase</keyword>
<dbReference type="Pfam" id="PF18417">
    <property type="entry name" value="LodA_C"/>
    <property type="match status" value="1"/>
</dbReference>
<dbReference type="HOGENOM" id="CLU_012035_1_0_5"/>
<feature type="compositionally biased region" description="Pro residues" evidence="1">
    <location>
        <begin position="429"/>
        <end position="438"/>
    </location>
</feature>
<proteinExistence type="predicted"/>
<dbReference type="InterPro" id="IPR041168">
    <property type="entry name" value="LodA_N"/>
</dbReference>
<feature type="region of interest" description="Disordered" evidence="1">
    <location>
        <begin position="18"/>
        <end position="56"/>
    </location>
</feature>
<dbReference type="InterPro" id="IPR041173">
    <property type="entry name" value="LodA_C"/>
</dbReference>
<feature type="region of interest" description="Disordered" evidence="1">
    <location>
        <begin position="423"/>
        <end position="449"/>
    </location>
</feature>
<evidence type="ECO:0000256" key="1">
    <source>
        <dbReference type="SAM" id="MobiDB-lite"/>
    </source>
</evidence>
<gene>
    <name evidence="4" type="ORF">Salmuc_03078</name>
</gene>
<feature type="domain" description="L-Lysine epsilon oxidase N-terminal" evidence="2">
    <location>
        <begin position="11"/>
        <end position="289"/>
    </location>
</feature>
<reference evidence="5" key="1">
    <citation type="journal article" date="2014" name="Stand. Genomic Sci.">
        <title>Genome sequence of the exopolysaccharide-producing Salipiger mucosus type strain (DSM 16094(T)), a moderately halophilic member of the Roseobacter clade.</title>
        <authorList>
            <person name="Riedel T."/>
            <person name="Spring S."/>
            <person name="Fiebig A."/>
            <person name="Petersen J."/>
            <person name="Kyrpides N.C."/>
            <person name="Goker M."/>
            <person name="Klenk H.P."/>
        </authorList>
    </citation>
    <scope>NUCLEOTIDE SEQUENCE [LARGE SCALE GENOMIC DNA]</scope>
    <source>
        <strain evidence="5">DSM 16094</strain>
    </source>
</reference>
<accession>S9RW82</accession>
<dbReference type="EC" id="1.4.3.20" evidence="4"/>
<evidence type="ECO:0000259" key="3">
    <source>
        <dbReference type="Pfam" id="PF18417"/>
    </source>
</evidence>
<dbReference type="Proteomes" id="UP000015347">
    <property type="component" value="Unassembled WGS sequence"/>
</dbReference>
<dbReference type="EMBL" id="APVH01000024">
    <property type="protein sequence ID" value="EPX82290.1"/>
    <property type="molecule type" value="Genomic_DNA"/>
</dbReference>
<dbReference type="CDD" id="cd14730">
    <property type="entry name" value="LodA_like"/>
    <property type="match status" value="1"/>
</dbReference>
<dbReference type="RefSeq" id="WP_020043212.1">
    <property type="nucleotide sequence ID" value="NZ_KE557275.1"/>
</dbReference>
<dbReference type="AlphaFoldDB" id="S9RW82"/>
<evidence type="ECO:0000313" key="4">
    <source>
        <dbReference type="EMBL" id="EPX82290.1"/>
    </source>
</evidence>
<feature type="region of interest" description="Disordered" evidence="1">
    <location>
        <begin position="656"/>
        <end position="685"/>
    </location>
</feature>
<dbReference type="STRING" id="1123237.Salmuc_03078"/>
<name>S9RW82_9RHOB</name>
<feature type="compositionally biased region" description="Pro residues" evidence="1">
    <location>
        <begin position="39"/>
        <end position="48"/>
    </location>
</feature>
<organism evidence="4 5">
    <name type="scientific">Salipiger mucosus DSM 16094</name>
    <dbReference type="NCBI Taxonomy" id="1123237"/>
    <lineage>
        <taxon>Bacteria</taxon>
        <taxon>Pseudomonadati</taxon>
        <taxon>Pseudomonadota</taxon>
        <taxon>Alphaproteobacteria</taxon>
        <taxon>Rhodobacterales</taxon>
        <taxon>Roseobacteraceae</taxon>
        <taxon>Salipiger</taxon>
    </lineage>
</organism>
<evidence type="ECO:0000313" key="5">
    <source>
        <dbReference type="Proteomes" id="UP000015347"/>
    </source>
</evidence>
<keyword evidence="5" id="KW-1185">Reference proteome</keyword>
<dbReference type="GO" id="GO:0033736">
    <property type="term" value="F:L-lysine 6-oxidase activity"/>
    <property type="evidence" value="ECO:0007669"/>
    <property type="project" value="UniProtKB-EC"/>
</dbReference>
<evidence type="ECO:0000259" key="2">
    <source>
        <dbReference type="Pfam" id="PF17990"/>
    </source>
</evidence>
<dbReference type="InterPro" id="IPR033798">
    <property type="entry name" value="LodA-like"/>
</dbReference>
<dbReference type="OrthoDB" id="336698at2"/>
<comment type="caution">
    <text evidence="4">The sequence shown here is derived from an EMBL/GenBank/DDBJ whole genome shotgun (WGS) entry which is preliminary data.</text>
</comment>
<protein>
    <submittedName>
        <fullName evidence="4">Lysine-epsilon oxidase antimicrobial protein LodA</fullName>
        <ecNumber evidence="4">1.4.3.20</ecNumber>
    </submittedName>
</protein>
<dbReference type="Pfam" id="PF17990">
    <property type="entry name" value="LodA_N"/>
    <property type="match status" value="1"/>
</dbReference>
<feature type="domain" description="L-lysine epsilon oxidase C-terminal" evidence="3">
    <location>
        <begin position="468"/>
        <end position="588"/>
    </location>
</feature>
<sequence>MNGDITRIRVHPGIGIARLGDSEDPETKYFIGPEAPGAVPDPGPPEGPGPEGGSYRDAEMRLKRQAQRFRVYAYDANDTCIGELTTAECESISWRVHVRNMKAANYAFQGAYLFDPTQLRNPNIQGDTADPIDRTDLIIDPGPQTIDQGQSEELRLAGDVFTNVGESQLPGYLDYDDPELCTRDPAQFVTVTYTPATDVEIGRIKADDAGRLIFIAGPGKADCVTTPRIKLSNPSEHFEAPNGPTLEDRRYQPLVNQFAYFNVPGWWDDTCGGEIDATVVLKDGTVLSTRDGVTAPGDAGTRNAENGAWVVTAPPKYAPYMYHVVSIKDRVLEAFPEADPTRGQPTDFYRDVYPILSRAVNYGWVSAEAAGVTPANRNLAHGPKQAGNLLSEANLAVLSDPSEAARFARSQIYRLMRDAEGGSLRATLPDPPPAPAGPPVQARRGARGNKMPKLWGTGGKPLQNAQLGNNLPNQYLSLTRNDLDRLRDWAEGNFETGAPVPVQPLADYPVAEQPFALDCAAVEPTIGGGFHPGIEFPYLICYPELFAGAFRVAQGTEPGSVAAYMSSPWQGDYWSCNTAWWPVQRPEIVFTYDQSDGSRSYREWFRGYDSHGQPLSGSDGYDQMVYAWPKLGMVLPVKAEGGGFVMQNGSVVYEEFERDPSLNAPPENPKPVACPTELAETDDDA</sequence>